<keyword evidence="7" id="KW-1185">Reference proteome</keyword>
<dbReference type="EMBL" id="MEHA01000017">
    <property type="protein sequence ID" value="ODR48491.1"/>
    <property type="molecule type" value="Genomic_DNA"/>
</dbReference>
<dbReference type="RefSeq" id="WP_069154743.1">
    <property type="nucleotide sequence ID" value="NZ_DAWDRA010000092.1"/>
</dbReference>
<accession>A0A1E3A433</accession>
<keyword evidence="2" id="KW-0808">Transferase</keyword>
<dbReference type="PANTHER" id="PTHR43415:SF5">
    <property type="entry name" value="ACETYLTRANSFERASE"/>
    <property type="match status" value="1"/>
</dbReference>
<evidence type="ECO:0000313" key="7">
    <source>
        <dbReference type="Proteomes" id="UP000094869"/>
    </source>
</evidence>
<sequence length="165" mass="18848">MRLRPYRKSDAKAIRNWIEDERTHALWCGNLLPFPFTEKDFNEYLEETEERWGNSSFTAVGNDGTPAGFLRMGINPALNSGFLGFVVVDAGERGKGCGKEMLRLAVKYAFEIECVQSLALNVFDCNKAAMGLYRNIGFEETALTPECFVFHDEKWGRCRMEIKKE</sequence>
<evidence type="ECO:0000313" key="4">
    <source>
        <dbReference type="EMBL" id="ODR61673.1"/>
    </source>
</evidence>
<dbReference type="Proteomes" id="UP000094067">
    <property type="component" value="Unassembled WGS sequence"/>
</dbReference>
<gene>
    <name evidence="3" type="ORF">BEI59_20645</name>
    <name evidence="2" type="ORF">BEI61_03935</name>
    <name evidence="4" type="ORF">BEI63_01355</name>
</gene>
<reference evidence="2 5" key="1">
    <citation type="submission" date="2016-07" db="EMBL/GenBank/DDBJ databases">
        <title>Characterization of isolates of Eisenbergiella tayi derived from blood cultures, using whole genome sequencing.</title>
        <authorList>
            <person name="Burdz T."/>
            <person name="Wiebe D."/>
            <person name="Huynh C."/>
            <person name="Bernard K."/>
        </authorList>
    </citation>
    <scope>NUCLEOTIDE SEQUENCE [LARGE SCALE GENOMIC DNA]</scope>
    <source>
        <strain evidence="2 5">NML 110608</strain>
    </source>
</reference>
<dbReference type="SUPFAM" id="SSF55729">
    <property type="entry name" value="Acyl-CoA N-acyltransferases (Nat)"/>
    <property type="match status" value="1"/>
</dbReference>
<dbReference type="AlphaFoldDB" id="A0A1E3A433"/>
<dbReference type="InterPro" id="IPR016181">
    <property type="entry name" value="Acyl_CoA_acyltransferase"/>
</dbReference>
<dbReference type="Gene3D" id="3.40.630.30">
    <property type="match status" value="1"/>
</dbReference>
<evidence type="ECO:0000313" key="2">
    <source>
        <dbReference type="EMBL" id="ODM03141.1"/>
    </source>
</evidence>
<comment type="caution">
    <text evidence="2">The sequence shown here is derived from an EMBL/GenBank/DDBJ whole genome shotgun (WGS) entry which is preliminary data.</text>
</comment>
<dbReference type="EMBL" id="MEHD01000006">
    <property type="protein sequence ID" value="ODR61673.1"/>
    <property type="molecule type" value="Genomic_DNA"/>
</dbReference>
<dbReference type="Proteomes" id="UP000094271">
    <property type="component" value="Unassembled WGS sequence"/>
</dbReference>
<evidence type="ECO:0000313" key="5">
    <source>
        <dbReference type="Proteomes" id="UP000094067"/>
    </source>
</evidence>
<dbReference type="InterPro" id="IPR000182">
    <property type="entry name" value="GNAT_dom"/>
</dbReference>
<dbReference type="Pfam" id="PF00583">
    <property type="entry name" value="Acetyltransf_1"/>
    <property type="match status" value="1"/>
</dbReference>
<dbReference type="PANTHER" id="PTHR43415">
    <property type="entry name" value="SPERMIDINE N(1)-ACETYLTRANSFERASE"/>
    <property type="match status" value="1"/>
</dbReference>
<name>A0A1E3A433_9FIRM</name>
<proteinExistence type="predicted"/>
<organism evidence="2 5">
    <name type="scientific">Eisenbergiella tayi</name>
    <dbReference type="NCBI Taxonomy" id="1432052"/>
    <lineage>
        <taxon>Bacteria</taxon>
        <taxon>Bacillati</taxon>
        <taxon>Bacillota</taxon>
        <taxon>Clostridia</taxon>
        <taxon>Lachnospirales</taxon>
        <taxon>Lachnospiraceae</taxon>
        <taxon>Eisenbergiella</taxon>
    </lineage>
</organism>
<protein>
    <submittedName>
        <fullName evidence="2">Putative acetyltransferase</fullName>
    </submittedName>
</protein>
<dbReference type="GO" id="GO:0016747">
    <property type="term" value="F:acyltransferase activity, transferring groups other than amino-acyl groups"/>
    <property type="evidence" value="ECO:0007669"/>
    <property type="project" value="InterPro"/>
</dbReference>
<dbReference type="Proteomes" id="UP000094869">
    <property type="component" value="Unassembled WGS sequence"/>
</dbReference>
<reference evidence="4 7" key="2">
    <citation type="submission" date="2016-08" db="EMBL/GenBank/DDBJ databases">
        <title>Characterization of Isolates of Eisenbergiella tayi Derived from Blood Cultures, Using Whole Genome Sequencing.</title>
        <authorList>
            <person name="Bernier A.-M."/>
            <person name="Burdz T."/>
            <person name="Wiebe D."/>
            <person name="Bernard K."/>
        </authorList>
    </citation>
    <scope>NUCLEOTIDE SEQUENCE [LARGE SCALE GENOMIC DNA]</scope>
    <source>
        <strain evidence="4 7">NML120146</strain>
    </source>
</reference>
<evidence type="ECO:0000259" key="1">
    <source>
        <dbReference type="PROSITE" id="PS51186"/>
    </source>
</evidence>
<dbReference type="PROSITE" id="PS51186">
    <property type="entry name" value="GNAT"/>
    <property type="match status" value="1"/>
</dbReference>
<evidence type="ECO:0000313" key="3">
    <source>
        <dbReference type="EMBL" id="ODR48491.1"/>
    </source>
</evidence>
<dbReference type="EMBL" id="MCGH01000003">
    <property type="protein sequence ID" value="ODM03141.1"/>
    <property type="molecule type" value="Genomic_DNA"/>
</dbReference>
<reference evidence="3 6" key="3">
    <citation type="submission" date="2016-08" db="EMBL/GenBank/DDBJ databases">
        <authorList>
            <person name="Seilhamer J.J."/>
        </authorList>
    </citation>
    <scope>NUCLEOTIDE SEQUENCE [LARGE SCALE GENOMIC DNA]</scope>
    <source>
        <strain evidence="3 6">NML150140-1</strain>
    </source>
</reference>
<evidence type="ECO:0000313" key="6">
    <source>
        <dbReference type="Proteomes" id="UP000094271"/>
    </source>
</evidence>
<feature type="domain" description="N-acetyltransferase" evidence="1">
    <location>
        <begin position="1"/>
        <end position="165"/>
    </location>
</feature>